<reference evidence="4" key="1">
    <citation type="journal article" date="2014" name="Int. J. Syst. Evol. Microbiol.">
        <title>Complete genome sequence of Corynebacterium casei LMG S-19264T (=DSM 44701T), isolated from a smear-ripened cheese.</title>
        <authorList>
            <consortium name="US DOE Joint Genome Institute (JGI-PGF)"/>
            <person name="Walter F."/>
            <person name="Albersmeier A."/>
            <person name="Kalinowski J."/>
            <person name="Ruckert C."/>
        </authorList>
    </citation>
    <scope>NUCLEOTIDE SEQUENCE</scope>
    <source>
        <strain evidence="4">JCM 3093</strain>
    </source>
</reference>
<dbReference type="InterPro" id="IPR007921">
    <property type="entry name" value="CHAP_dom"/>
</dbReference>
<dbReference type="RefSeq" id="WP_191898225.1">
    <property type="nucleotide sequence ID" value="NZ_BMQD01000035.1"/>
</dbReference>
<sequence>MTATTARTRTLTAALGLALAAGTALTTGTAHADTAPQAPAPAQAPLQAPAQAAAPAPAQSQAVKPRVTADALLKVARTQVGVEENSDGGGTKFHKWYMKSQRAQETVERDGGSVKAYSDAPWCAMFVSWVGEQTGMRTTVGWDAYTVTYAEWFEANGKLGKKAAPGAVVFFDWEQGDDLSGIDHVGLVKKDNGDGTISTIEGNTGNGKVEERVRPKSQVAGYGYPQYAS</sequence>
<feature type="chain" id="PRO_5041310348" description="Peptidase C51 domain-containing protein" evidence="2">
    <location>
        <begin position="33"/>
        <end position="229"/>
    </location>
</feature>
<evidence type="ECO:0000259" key="3">
    <source>
        <dbReference type="Pfam" id="PF05257"/>
    </source>
</evidence>
<dbReference type="Proteomes" id="UP000627984">
    <property type="component" value="Unassembled WGS sequence"/>
</dbReference>
<gene>
    <name evidence="4" type="ORF">GCM10010126_64940</name>
</gene>
<organism evidence="4 5">
    <name type="scientific">Planomonospora parontospora</name>
    <dbReference type="NCBI Taxonomy" id="58119"/>
    <lineage>
        <taxon>Bacteria</taxon>
        <taxon>Bacillati</taxon>
        <taxon>Actinomycetota</taxon>
        <taxon>Actinomycetes</taxon>
        <taxon>Streptosporangiales</taxon>
        <taxon>Streptosporangiaceae</taxon>
        <taxon>Planomonospora</taxon>
    </lineage>
</organism>
<feature type="compositionally biased region" description="Low complexity" evidence="1">
    <location>
        <begin position="30"/>
        <end position="62"/>
    </location>
</feature>
<name>A0AA37BNL6_9ACTN</name>
<evidence type="ECO:0000313" key="4">
    <source>
        <dbReference type="EMBL" id="GGK96541.1"/>
    </source>
</evidence>
<feature type="signal peptide" evidence="2">
    <location>
        <begin position="1"/>
        <end position="32"/>
    </location>
</feature>
<protein>
    <recommendedName>
        <fullName evidence="3">Peptidase C51 domain-containing protein</fullName>
    </recommendedName>
</protein>
<accession>A0AA37BNL6</accession>
<reference evidence="4" key="2">
    <citation type="submission" date="2022-09" db="EMBL/GenBank/DDBJ databases">
        <authorList>
            <person name="Sun Q."/>
            <person name="Ohkuma M."/>
        </authorList>
    </citation>
    <scope>NUCLEOTIDE SEQUENCE</scope>
    <source>
        <strain evidence="4">JCM 3093</strain>
    </source>
</reference>
<keyword evidence="2" id="KW-0732">Signal</keyword>
<evidence type="ECO:0000256" key="1">
    <source>
        <dbReference type="SAM" id="MobiDB-lite"/>
    </source>
</evidence>
<comment type="caution">
    <text evidence="4">The sequence shown here is derived from an EMBL/GenBank/DDBJ whole genome shotgun (WGS) entry which is preliminary data.</text>
</comment>
<proteinExistence type="predicted"/>
<dbReference type="EMBL" id="BMQD01000035">
    <property type="protein sequence ID" value="GGK96541.1"/>
    <property type="molecule type" value="Genomic_DNA"/>
</dbReference>
<evidence type="ECO:0000313" key="5">
    <source>
        <dbReference type="Proteomes" id="UP000627984"/>
    </source>
</evidence>
<dbReference type="Pfam" id="PF05257">
    <property type="entry name" value="CHAP"/>
    <property type="match status" value="1"/>
</dbReference>
<feature type="domain" description="Peptidase C51" evidence="3">
    <location>
        <begin position="118"/>
        <end position="203"/>
    </location>
</feature>
<feature type="region of interest" description="Disordered" evidence="1">
    <location>
        <begin position="30"/>
        <end position="63"/>
    </location>
</feature>
<dbReference type="AlphaFoldDB" id="A0AA37BNL6"/>
<evidence type="ECO:0000256" key="2">
    <source>
        <dbReference type="SAM" id="SignalP"/>
    </source>
</evidence>
<dbReference type="Gene3D" id="3.90.1720.10">
    <property type="entry name" value="endopeptidase domain like (from Nostoc punctiforme)"/>
    <property type="match status" value="1"/>
</dbReference>